<protein>
    <submittedName>
        <fullName evidence="1">Uncharacterized protein</fullName>
    </submittedName>
</protein>
<organism evidence="1">
    <name type="scientific">Salmonella phage PMBT18</name>
    <dbReference type="NCBI Taxonomy" id="3229742"/>
    <lineage>
        <taxon>Viruses</taxon>
        <taxon>Duplodnaviria</taxon>
        <taxon>Heunggongvirae</taxon>
        <taxon>Uroviricota</taxon>
        <taxon>Caudoviricetes</taxon>
    </lineage>
</organism>
<proteinExistence type="predicted"/>
<reference evidence="1" key="1">
    <citation type="submission" date="2024-06" db="EMBL/GenBank/DDBJ databases">
        <title>This phage originates from the Bacteriophage catalogue of the Bacteriophage Competence Centre, Department of Microbiology und Biotechnology, Max Rubner-Institut, Kiel, Germany.</title>
        <authorList>
            <person name="Sprotte S."/>
            <person name="Brinks E."/>
            <person name="Hille F."/>
        </authorList>
    </citation>
    <scope>NUCLEOTIDE SEQUENCE</scope>
</reference>
<sequence length="37" mass="4369">MGECVGNRTRNRQDNEKLLHFTCISCDFLNFLNPRLL</sequence>
<name>A0AB39BZU1_9CAUD</name>
<evidence type="ECO:0000313" key="1">
    <source>
        <dbReference type="EMBL" id="XDJ00139.1"/>
    </source>
</evidence>
<dbReference type="EMBL" id="PP926505">
    <property type="protein sequence ID" value="XDJ00139.1"/>
    <property type="molecule type" value="Genomic_DNA"/>
</dbReference>
<accession>A0AB39BZU1</accession>